<dbReference type="InterPro" id="IPR001387">
    <property type="entry name" value="Cro/C1-type_HTH"/>
</dbReference>
<dbReference type="AlphaFoldDB" id="A0A076FDQ9"/>
<dbReference type="RefSeq" id="WP_041572666.1">
    <property type="nucleotide sequence ID" value="NZ_CP009044.1"/>
</dbReference>
<sequence length="123" mass="14525">MSENKLLKYPELDLNKISDRIKYIRLINKQSQKDFSNQLNISLRTLQTYEQGKVEAIPYQTLKDIVEQFNISLEWLFFCNGEVSREENETNSAATDADQRLKNIENKVDSLLEMFDQVFKIEK</sequence>
<reference evidence="2 3" key="1">
    <citation type="journal article" date="2014" name="Genome Announc.">
        <title>Complete Genome Sequence of Campylobacter iguaniorum Strain 1485ET, Isolated from a Bearded Dragon (Pogona vitticeps).</title>
        <authorList>
            <person name="Gilbert M.J."/>
            <person name="Miller W.G."/>
            <person name="Yee E."/>
            <person name="Kik M."/>
            <person name="Wagenaar J.A."/>
            <person name="Duim B."/>
        </authorList>
    </citation>
    <scope>NUCLEOTIDE SEQUENCE [LARGE SCALE GENOMIC DNA]</scope>
    <source>
        <strain evidence="2 3">1485E</strain>
        <plasmid evidence="2">pCIG1485E</plasmid>
    </source>
</reference>
<dbReference type="SMART" id="SM00530">
    <property type="entry name" value="HTH_XRE"/>
    <property type="match status" value="1"/>
</dbReference>
<dbReference type="Pfam" id="PF12844">
    <property type="entry name" value="HTH_19"/>
    <property type="match status" value="1"/>
</dbReference>
<dbReference type="EMBL" id="CP009044">
    <property type="protein sequence ID" value="AII15537.1"/>
    <property type="molecule type" value="Genomic_DNA"/>
</dbReference>
<keyword evidence="2" id="KW-0614">Plasmid</keyword>
<feature type="domain" description="HTH cro/C1-type" evidence="1">
    <location>
        <begin position="21"/>
        <end position="76"/>
    </location>
</feature>
<evidence type="ECO:0000259" key="1">
    <source>
        <dbReference type="PROSITE" id="PS50943"/>
    </source>
</evidence>
<evidence type="ECO:0000313" key="3">
    <source>
        <dbReference type="Proteomes" id="UP000028486"/>
    </source>
</evidence>
<dbReference type="Gene3D" id="1.10.260.40">
    <property type="entry name" value="lambda repressor-like DNA-binding domains"/>
    <property type="match status" value="1"/>
</dbReference>
<protein>
    <submittedName>
        <fullName evidence="2">Transcriptional regulator, XRE family</fullName>
    </submittedName>
</protein>
<name>A0A076FDQ9_9BACT</name>
<dbReference type="eggNOG" id="ENOG5031AX7">
    <property type="taxonomic scope" value="Bacteria"/>
</dbReference>
<gene>
    <name evidence="2" type="ORF">CIG1485E_a0012</name>
</gene>
<accession>A0A076FDQ9</accession>
<dbReference type="GO" id="GO:0003677">
    <property type="term" value="F:DNA binding"/>
    <property type="evidence" value="ECO:0007669"/>
    <property type="project" value="InterPro"/>
</dbReference>
<dbReference type="KEGG" id="caj:CIG1485E_a0012"/>
<dbReference type="InterPro" id="IPR010982">
    <property type="entry name" value="Lambda_DNA-bd_dom_sf"/>
</dbReference>
<evidence type="ECO:0000313" key="2">
    <source>
        <dbReference type="EMBL" id="AII15537.1"/>
    </source>
</evidence>
<dbReference type="CDD" id="cd00093">
    <property type="entry name" value="HTH_XRE"/>
    <property type="match status" value="1"/>
</dbReference>
<dbReference type="SUPFAM" id="SSF47413">
    <property type="entry name" value="lambda repressor-like DNA-binding domains"/>
    <property type="match status" value="1"/>
</dbReference>
<proteinExistence type="predicted"/>
<organism evidence="2 3">
    <name type="scientific">Campylobacter iguaniorum</name>
    <dbReference type="NCBI Taxonomy" id="1244531"/>
    <lineage>
        <taxon>Bacteria</taxon>
        <taxon>Pseudomonadati</taxon>
        <taxon>Campylobacterota</taxon>
        <taxon>Epsilonproteobacteria</taxon>
        <taxon>Campylobacterales</taxon>
        <taxon>Campylobacteraceae</taxon>
        <taxon>Campylobacter</taxon>
    </lineage>
</organism>
<dbReference type="OrthoDB" id="2064916at2"/>
<dbReference type="PROSITE" id="PS50943">
    <property type="entry name" value="HTH_CROC1"/>
    <property type="match status" value="1"/>
</dbReference>
<dbReference type="HOGENOM" id="CLU_2011057_0_0_7"/>
<geneLocation type="plasmid" evidence="2 3">
    <name>pCIG1485E</name>
</geneLocation>
<dbReference type="Proteomes" id="UP000028486">
    <property type="component" value="Plasmid pCIG1485E"/>
</dbReference>
<keyword evidence="3" id="KW-1185">Reference proteome</keyword>